<dbReference type="GO" id="GO:0042302">
    <property type="term" value="F:structural constituent of cuticle"/>
    <property type="evidence" value="ECO:0007669"/>
    <property type="project" value="InterPro"/>
</dbReference>
<organism evidence="6">
    <name type="scientific">Nippostrongylus brasiliensis</name>
    <name type="common">Rat hookworm</name>
    <dbReference type="NCBI Taxonomy" id="27835"/>
    <lineage>
        <taxon>Eukaryota</taxon>
        <taxon>Metazoa</taxon>
        <taxon>Ecdysozoa</taxon>
        <taxon>Nematoda</taxon>
        <taxon>Chromadorea</taxon>
        <taxon>Rhabditida</taxon>
        <taxon>Rhabditina</taxon>
        <taxon>Rhabditomorpha</taxon>
        <taxon>Strongyloidea</taxon>
        <taxon>Heligmosomidae</taxon>
        <taxon>Nippostrongylus</taxon>
    </lineage>
</organism>
<gene>
    <name evidence="4" type="ORF">NBR_LOCUS6187</name>
</gene>
<dbReference type="Proteomes" id="UP000271162">
    <property type="component" value="Unassembled WGS sequence"/>
</dbReference>
<sequence>MVCLIYIVYLVADIANFYDETIEELQEFKDLANFAWYRMKPVPHGNQRLRRAALIVLGSRRRRQYEKDKDTCLCDQQSKSCPKGPPGLQGAASDGQSYSAAQTYDSASGRQASTAEPYGAQPAGTAAYQDEPSVAAQGDTYAAEAKSTGGFGSDASVYLKDSASPTPKTAQSETYAHTLERIKSLEQMISGGMNLNSRVAKAKEEDEDEDDLDDDDDADAKSRRRMRQPFYRRRLRLRERMQLRKPPTRVSNRRRL</sequence>
<keyword evidence="1" id="KW-0677">Repeat</keyword>
<dbReference type="InterPro" id="IPR002486">
    <property type="entry name" value="Col_cuticle_N"/>
</dbReference>
<proteinExistence type="predicted"/>
<evidence type="ECO:0000256" key="1">
    <source>
        <dbReference type="ARBA" id="ARBA00022737"/>
    </source>
</evidence>
<feature type="compositionally biased region" description="Polar residues" evidence="2">
    <location>
        <begin position="94"/>
        <end position="114"/>
    </location>
</feature>
<accession>A0A0N4XU39</accession>
<dbReference type="STRING" id="27835.A0A0N4XU39"/>
<dbReference type="EMBL" id="UYSL01019783">
    <property type="protein sequence ID" value="VDL69776.1"/>
    <property type="molecule type" value="Genomic_DNA"/>
</dbReference>
<feature type="domain" description="Nematode cuticle collagen N-terminal" evidence="3">
    <location>
        <begin position="2"/>
        <end position="39"/>
    </location>
</feature>
<evidence type="ECO:0000313" key="5">
    <source>
        <dbReference type="Proteomes" id="UP000271162"/>
    </source>
</evidence>
<evidence type="ECO:0000259" key="3">
    <source>
        <dbReference type="Pfam" id="PF01484"/>
    </source>
</evidence>
<reference evidence="6" key="1">
    <citation type="submission" date="2017-02" db="UniProtKB">
        <authorList>
            <consortium name="WormBaseParasite"/>
        </authorList>
    </citation>
    <scope>IDENTIFICATION</scope>
</reference>
<evidence type="ECO:0000256" key="2">
    <source>
        <dbReference type="SAM" id="MobiDB-lite"/>
    </source>
</evidence>
<dbReference type="WBParaSite" id="NBR_0000618601-mRNA-1">
    <property type="protein sequence ID" value="NBR_0000618601-mRNA-1"/>
    <property type="gene ID" value="NBR_0000618601"/>
</dbReference>
<feature type="compositionally biased region" description="Acidic residues" evidence="2">
    <location>
        <begin position="205"/>
        <end position="218"/>
    </location>
</feature>
<evidence type="ECO:0000313" key="6">
    <source>
        <dbReference type="WBParaSite" id="NBR_0000618601-mRNA-1"/>
    </source>
</evidence>
<keyword evidence="5" id="KW-1185">Reference proteome</keyword>
<evidence type="ECO:0000313" key="4">
    <source>
        <dbReference type="EMBL" id="VDL69776.1"/>
    </source>
</evidence>
<protein>
    <submittedName>
        <fullName evidence="6">Col_cuticle_N domain-containing protein</fullName>
    </submittedName>
</protein>
<dbReference type="Pfam" id="PF01484">
    <property type="entry name" value="Col_cuticle_N"/>
    <property type="match status" value="1"/>
</dbReference>
<dbReference type="AlphaFoldDB" id="A0A0N4XU39"/>
<reference evidence="4 5" key="2">
    <citation type="submission" date="2018-11" db="EMBL/GenBank/DDBJ databases">
        <authorList>
            <consortium name="Pathogen Informatics"/>
        </authorList>
    </citation>
    <scope>NUCLEOTIDE SEQUENCE [LARGE SCALE GENOMIC DNA]</scope>
</reference>
<feature type="region of interest" description="Disordered" evidence="2">
    <location>
        <begin position="199"/>
        <end position="256"/>
    </location>
</feature>
<feature type="compositionally biased region" description="Basic residues" evidence="2">
    <location>
        <begin position="222"/>
        <end position="237"/>
    </location>
</feature>
<feature type="region of interest" description="Disordered" evidence="2">
    <location>
        <begin position="75"/>
        <end position="125"/>
    </location>
</feature>
<name>A0A0N4XU39_NIPBR</name>